<comment type="caution">
    <text evidence="1">The sequence shown here is derived from an EMBL/GenBank/DDBJ whole genome shotgun (WGS) entry which is preliminary data.</text>
</comment>
<organism evidence="1 2">
    <name type="scientific">Cichorium intybus</name>
    <name type="common">Chicory</name>
    <dbReference type="NCBI Taxonomy" id="13427"/>
    <lineage>
        <taxon>Eukaryota</taxon>
        <taxon>Viridiplantae</taxon>
        <taxon>Streptophyta</taxon>
        <taxon>Embryophyta</taxon>
        <taxon>Tracheophyta</taxon>
        <taxon>Spermatophyta</taxon>
        <taxon>Magnoliopsida</taxon>
        <taxon>eudicotyledons</taxon>
        <taxon>Gunneridae</taxon>
        <taxon>Pentapetalae</taxon>
        <taxon>asterids</taxon>
        <taxon>campanulids</taxon>
        <taxon>Asterales</taxon>
        <taxon>Asteraceae</taxon>
        <taxon>Cichorioideae</taxon>
        <taxon>Cichorieae</taxon>
        <taxon>Cichoriinae</taxon>
        <taxon>Cichorium</taxon>
    </lineage>
</organism>
<gene>
    <name evidence="1" type="ORF">L2E82_40164</name>
</gene>
<evidence type="ECO:0000313" key="1">
    <source>
        <dbReference type="EMBL" id="KAI3710384.1"/>
    </source>
</evidence>
<keyword evidence="2" id="KW-1185">Reference proteome</keyword>
<protein>
    <submittedName>
        <fullName evidence="1">Uncharacterized protein</fullName>
    </submittedName>
</protein>
<name>A0ACB9AJH7_CICIN</name>
<dbReference type="Proteomes" id="UP001055811">
    <property type="component" value="Linkage Group LG07"/>
</dbReference>
<sequence>MSCFTNAIADTHHQRTIAKFRSGIRFTDNTICTWIVCCFSVGHGEDEEGTGSNLRLKPVNLIVKDVHYRVG</sequence>
<reference evidence="1 2" key="2">
    <citation type="journal article" date="2022" name="Mol. Ecol. Resour.">
        <title>The genomes of chicory, endive, great burdock and yacon provide insights into Asteraceae paleo-polyploidization history and plant inulin production.</title>
        <authorList>
            <person name="Fan W."/>
            <person name="Wang S."/>
            <person name="Wang H."/>
            <person name="Wang A."/>
            <person name="Jiang F."/>
            <person name="Liu H."/>
            <person name="Zhao H."/>
            <person name="Xu D."/>
            <person name="Zhang Y."/>
        </authorList>
    </citation>
    <scope>NUCLEOTIDE SEQUENCE [LARGE SCALE GENOMIC DNA]</scope>
    <source>
        <strain evidence="2">cv. Punajuju</strain>
        <tissue evidence="1">Leaves</tissue>
    </source>
</reference>
<reference evidence="2" key="1">
    <citation type="journal article" date="2022" name="Mol. Ecol. Resour.">
        <title>The genomes of chicory, endive, great burdock and yacon provide insights into Asteraceae palaeo-polyploidization history and plant inulin production.</title>
        <authorList>
            <person name="Fan W."/>
            <person name="Wang S."/>
            <person name="Wang H."/>
            <person name="Wang A."/>
            <person name="Jiang F."/>
            <person name="Liu H."/>
            <person name="Zhao H."/>
            <person name="Xu D."/>
            <person name="Zhang Y."/>
        </authorList>
    </citation>
    <scope>NUCLEOTIDE SEQUENCE [LARGE SCALE GENOMIC DNA]</scope>
    <source>
        <strain evidence="2">cv. Punajuju</strain>
    </source>
</reference>
<accession>A0ACB9AJH7</accession>
<dbReference type="EMBL" id="CM042015">
    <property type="protein sequence ID" value="KAI3710384.1"/>
    <property type="molecule type" value="Genomic_DNA"/>
</dbReference>
<evidence type="ECO:0000313" key="2">
    <source>
        <dbReference type="Proteomes" id="UP001055811"/>
    </source>
</evidence>
<proteinExistence type="predicted"/>